<proteinExistence type="inferred from homology"/>
<evidence type="ECO:0000259" key="3">
    <source>
        <dbReference type="Pfam" id="PF10363"/>
    </source>
</evidence>
<dbReference type="AlphaFoldDB" id="A0A814JR23"/>
<dbReference type="Pfam" id="PF10304">
    <property type="entry name" value="RTP1_C2"/>
    <property type="match status" value="1"/>
</dbReference>
<dbReference type="EMBL" id="CAJOBC010004030">
    <property type="protein sequence ID" value="CAF3811614.1"/>
    <property type="molecule type" value="Genomic_DNA"/>
</dbReference>
<comment type="caution">
    <text evidence="5">The sequence shown here is derived from an EMBL/GenBank/DDBJ whole genome shotgun (WGS) entry which is preliminary data.</text>
</comment>
<dbReference type="PANTHER" id="PTHR20959:SF1">
    <property type="entry name" value="TRANSPORT AND GOLGI ORGANIZATION PROTEIN 6 HOMOLOG"/>
    <property type="match status" value="1"/>
</dbReference>
<dbReference type="Proteomes" id="UP000681722">
    <property type="component" value="Unassembled WGS sequence"/>
</dbReference>
<accession>A0A814JR23</accession>
<dbReference type="Pfam" id="PF10363">
    <property type="entry name" value="RTP1_C1"/>
    <property type="match status" value="1"/>
</dbReference>
<dbReference type="InterPro" id="IPR011989">
    <property type="entry name" value="ARM-like"/>
</dbReference>
<dbReference type="GO" id="GO:0009306">
    <property type="term" value="P:protein secretion"/>
    <property type="evidence" value="ECO:0007669"/>
    <property type="project" value="TreeGrafter"/>
</dbReference>
<name>A0A814JR23_9BILA</name>
<dbReference type="InterPro" id="IPR016024">
    <property type="entry name" value="ARM-type_fold"/>
</dbReference>
<sequence>MEPEHRRMLSLLDDLLKPVSTVKISEQENHEQLTINAIFSNVCDRFNEQCSLFSVESSDDDPYWRYIQIHLNLLDSILPKSDEISSIPFFSVNDELIIKKSFEIITLLGLVLHFDDGLYLSIEKCLKNVSSSIHIILLKTKLNYEKRIYRLAYVLKYYLKWIIIDKNNSSYQHLLIKTHLLEIIIALFQLLYSPNLKYSNFNLTTLCLEQNLLWLKKNIYSFVRELMLLNRLLSSTANSPVWLKKRCGEMLTSVLLDDGGVNRIIQTLLETTMGNIDGNEWKLYENIANIISTCPKNFTQIQYLERICEQIIALLHDKNDKRYVHISCVIINELIKKYPRDLLTCYIFRPLFSPFYSYKDIKTNGDKQFFDELVLCGEEQFEKILIDLDRLVVQTQTKNNYISEYLQLTILFELIETYFALEKTLAPFKKSFLTILSTILSFIDVQQCSNYLQQSLFESKNVYTVRFVCDNETNGFQFVIANNNQISNEVDLDDLTNVCHLVKKLLLSLNNDRLIVCIFLDMLKTLFTPLQLPAPSLICSEIETQKNLLQIRYQIKRITFLNILVEYIEQHIDLLLKNVDDTIHVLQILLEQMADILNKKYTSDDADEESLQMIFAIATLLITHHEQLSHESKTRLSNMYPLLELIEKKHLNSDIVRLAKELKIAFVTFGAVVESTSTQRQPLIEEIRDIKEESYDNAIELLNDDALPLRAHGLILFRRLLEKKDAKTLSKVDKLFDLFQKYLQEEDSYIYLAAINALCALADRYTDKVLPLLCHEYTMIERKLEDKLKVGEVLVKVSKLLGDITPKYSTILINTFLNASKHNDTLYRASALSNLGQICQILKYSLRGCINEILMALKCYLSIHEVSDVRRSSILVVELLCQGLDKNTWLLIDNELPSLYKLLLQLYKNDKDDIVKLHAQIALDSLNFICKDYLKPNTILEKEIRIS</sequence>
<keyword evidence="7" id="KW-1185">Reference proteome</keyword>
<dbReference type="InterPro" id="IPR039600">
    <property type="entry name" value="TANGO6/Rtp1"/>
</dbReference>
<dbReference type="OrthoDB" id="39591at2759"/>
<organism evidence="5 7">
    <name type="scientific">Didymodactylos carnosus</name>
    <dbReference type="NCBI Taxonomy" id="1234261"/>
    <lineage>
        <taxon>Eukaryota</taxon>
        <taxon>Metazoa</taxon>
        <taxon>Spiralia</taxon>
        <taxon>Gnathifera</taxon>
        <taxon>Rotifera</taxon>
        <taxon>Eurotatoria</taxon>
        <taxon>Bdelloidea</taxon>
        <taxon>Philodinida</taxon>
        <taxon>Philodinidae</taxon>
        <taxon>Didymodactylos</taxon>
    </lineage>
</organism>
<dbReference type="SUPFAM" id="SSF48371">
    <property type="entry name" value="ARM repeat"/>
    <property type="match status" value="1"/>
</dbReference>
<dbReference type="Proteomes" id="UP000663829">
    <property type="component" value="Unassembled WGS sequence"/>
</dbReference>
<feature type="domain" description="RNA polymerase II assembly factor Rtp1 C-terminal" evidence="2">
    <location>
        <begin position="896"/>
        <end position="927"/>
    </location>
</feature>
<dbReference type="Pfam" id="PF23565">
    <property type="entry name" value="ARM_TANGO6"/>
    <property type="match status" value="1"/>
</dbReference>
<evidence type="ECO:0000313" key="5">
    <source>
        <dbReference type="EMBL" id="CAF1041409.1"/>
    </source>
</evidence>
<dbReference type="InterPro" id="IPR019414">
    <property type="entry name" value="Rtp1_C2"/>
</dbReference>
<evidence type="ECO:0008006" key="8">
    <source>
        <dbReference type="Google" id="ProtNLM"/>
    </source>
</evidence>
<dbReference type="InterPro" id="IPR019451">
    <property type="entry name" value="Rtp1_C1"/>
</dbReference>
<evidence type="ECO:0000259" key="2">
    <source>
        <dbReference type="Pfam" id="PF10304"/>
    </source>
</evidence>
<dbReference type="PANTHER" id="PTHR20959">
    <property type="entry name" value="TRANSPORT AND GOLGI ORGANIZATION PROTEIN 6 FAMILY MEMBER"/>
    <property type="match status" value="1"/>
</dbReference>
<evidence type="ECO:0000259" key="4">
    <source>
        <dbReference type="Pfam" id="PF23565"/>
    </source>
</evidence>
<evidence type="ECO:0000313" key="7">
    <source>
        <dbReference type="Proteomes" id="UP000663829"/>
    </source>
</evidence>
<dbReference type="Gene3D" id="1.25.10.10">
    <property type="entry name" value="Leucine-rich Repeat Variant"/>
    <property type="match status" value="1"/>
</dbReference>
<protein>
    <recommendedName>
        <fullName evidence="8">RNA polymerase II assembly factor Rtp1 C-terminal domain-containing protein</fullName>
    </recommendedName>
</protein>
<feature type="domain" description="RNA polymerase II assembly factor Rtp1 C-terminal" evidence="3">
    <location>
        <begin position="695"/>
        <end position="803"/>
    </location>
</feature>
<feature type="domain" description="TANGO6 HEAT repeat" evidence="4">
    <location>
        <begin position="255"/>
        <end position="464"/>
    </location>
</feature>
<dbReference type="EMBL" id="CAJNOQ010004030">
    <property type="protein sequence ID" value="CAF1041409.1"/>
    <property type="molecule type" value="Genomic_DNA"/>
</dbReference>
<dbReference type="InterPro" id="IPR057407">
    <property type="entry name" value="HEAT_TANGO6"/>
</dbReference>
<comment type="similarity">
    <text evidence="1">Belongs to the Tango6 family.</text>
</comment>
<gene>
    <name evidence="5" type="ORF">GPM918_LOCUS15799</name>
    <name evidence="6" type="ORF">SRO942_LOCUS15799</name>
</gene>
<evidence type="ECO:0000313" key="6">
    <source>
        <dbReference type="EMBL" id="CAF3811614.1"/>
    </source>
</evidence>
<reference evidence="5" key="1">
    <citation type="submission" date="2021-02" db="EMBL/GenBank/DDBJ databases">
        <authorList>
            <person name="Nowell W R."/>
        </authorList>
    </citation>
    <scope>NUCLEOTIDE SEQUENCE</scope>
</reference>
<evidence type="ECO:0000256" key="1">
    <source>
        <dbReference type="ARBA" id="ARBA00005724"/>
    </source>
</evidence>